<sequence>MFTQKVLIQTQAIKITKIQINTKIIIQNTYSNLHNMFQFLIILQTRILLEVKLLIQTIIQSMIRNLHQLQKNNINLKKKLNQTDLKVLKQVYNQKRITHVIKKNKKKSKKLSQTNQNTIIQMKILIFQVKNNALKFSNLVEIIQV</sequence>
<dbReference type="InParanoid" id="W7X4S4"/>
<keyword evidence="1" id="KW-0175">Coiled coil</keyword>
<proteinExistence type="predicted"/>
<organism evidence="2 3">
    <name type="scientific">Tetrahymena thermophila (strain SB210)</name>
    <dbReference type="NCBI Taxonomy" id="312017"/>
    <lineage>
        <taxon>Eukaryota</taxon>
        <taxon>Sar</taxon>
        <taxon>Alveolata</taxon>
        <taxon>Ciliophora</taxon>
        <taxon>Intramacronucleata</taxon>
        <taxon>Oligohymenophorea</taxon>
        <taxon>Hymenostomatida</taxon>
        <taxon>Tetrahymenina</taxon>
        <taxon>Tetrahymenidae</taxon>
        <taxon>Tetrahymena</taxon>
    </lineage>
</organism>
<evidence type="ECO:0000313" key="3">
    <source>
        <dbReference type="Proteomes" id="UP000009168"/>
    </source>
</evidence>
<accession>W7X4S4</accession>
<feature type="coiled-coil region" evidence="1">
    <location>
        <begin position="59"/>
        <end position="86"/>
    </location>
</feature>
<evidence type="ECO:0000313" key="2">
    <source>
        <dbReference type="EMBL" id="EWS74320.1"/>
    </source>
</evidence>
<protein>
    <submittedName>
        <fullName evidence="2">Uncharacterized protein</fullName>
    </submittedName>
</protein>
<dbReference type="GeneID" id="24437407"/>
<dbReference type="EMBL" id="GG662699">
    <property type="protein sequence ID" value="EWS74320.1"/>
    <property type="molecule type" value="Genomic_DNA"/>
</dbReference>
<dbReference type="AlphaFoldDB" id="W7X4S4"/>
<gene>
    <name evidence="2" type="ORF">TTHERM_000128738</name>
</gene>
<dbReference type="RefSeq" id="XP_012653141.1">
    <property type="nucleotide sequence ID" value="XM_012797687.1"/>
</dbReference>
<dbReference type="Proteomes" id="UP000009168">
    <property type="component" value="Unassembled WGS sequence"/>
</dbReference>
<reference evidence="3" key="1">
    <citation type="journal article" date="2006" name="PLoS Biol.">
        <title>Macronuclear genome sequence of the ciliate Tetrahymena thermophila, a model eukaryote.</title>
        <authorList>
            <person name="Eisen J.A."/>
            <person name="Coyne R.S."/>
            <person name="Wu M."/>
            <person name="Wu D."/>
            <person name="Thiagarajan M."/>
            <person name="Wortman J.R."/>
            <person name="Badger J.H."/>
            <person name="Ren Q."/>
            <person name="Amedeo P."/>
            <person name="Jones K.M."/>
            <person name="Tallon L.J."/>
            <person name="Delcher A.L."/>
            <person name="Salzberg S.L."/>
            <person name="Silva J.C."/>
            <person name="Haas B.J."/>
            <person name="Majoros W.H."/>
            <person name="Farzad M."/>
            <person name="Carlton J.M."/>
            <person name="Smith R.K. Jr."/>
            <person name="Garg J."/>
            <person name="Pearlman R.E."/>
            <person name="Karrer K.M."/>
            <person name="Sun L."/>
            <person name="Manning G."/>
            <person name="Elde N.C."/>
            <person name="Turkewitz A.P."/>
            <person name="Asai D.J."/>
            <person name="Wilkes D.E."/>
            <person name="Wang Y."/>
            <person name="Cai H."/>
            <person name="Collins K."/>
            <person name="Stewart B.A."/>
            <person name="Lee S.R."/>
            <person name="Wilamowska K."/>
            <person name="Weinberg Z."/>
            <person name="Ruzzo W.L."/>
            <person name="Wloga D."/>
            <person name="Gaertig J."/>
            <person name="Frankel J."/>
            <person name="Tsao C.-C."/>
            <person name="Gorovsky M.A."/>
            <person name="Keeling P.J."/>
            <person name="Waller R.F."/>
            <person name="Patron N.J."/>
            <person name="Cherry J.M."/>
            <person name="Stover N.A."/>
            <person name="Krieger C.J."/>
            <person name="del Toro C."/>
            <person name="Ryder H.F."/>
            <person name="Williamson S.C."/>
            <person name="Barbeau R.A."/>
            <person name="Hamilton E.P."/>
            <person name="Orias E."/>
        </authorList>
    </citation>
    <scope>NUCLEOTIDE SEQUENCE [LARGE SCALE GENOMIC DNA]</scope>
    <source>
        <strain evidence="3">SB210</strain>
    </source>
</reference>
<dbReference type="KEGG" id="tet:TTHERM_000128738"/>
<evidence type="ECO:0000256" key="1">
    <source>
        <dbReference type="SAM" id="Coils"/>
    </source>
</evidence>
<name>W7X4S4_TETTS</name>
<keyword evidence="3" id="KW-1185">Reference proteome</keyword>